<reference evidence="1" key="1">
    <citation type="submission" date="2021-01" db="EMBL/GenBank/DDBJ databases">
        <authorList>
            <person name="Corre E."/>
            <person name="Pelletier E."/>
            <person name="Niang G."/>
            <person name="Scheremetjew M."/>
            <person name="Finn R."/>
            <person name="Kale V."/>
            <person name="Holt S."/>
            <person name="Cochrane G."/>
            <person name="Meng A."/>
            <person name="Brown T."/>
            <person name="Cohen L."/>
        </authorList>
    </citation>
    <scope>NUCLEOTIDE SEQUENCE</scope>
    <source>
        <strain evidence="1">UTEX LB 2760</strain>
    </source>
</reference>
<dbReference type="AlphaFoldDB" id="A0A7S0BIQ7"/>
<protein>
    <submittedName>
        <fullName evidence="1">Uncharacterized protein</fullName>
    </submittedName>
</protein>
<gene>
    <name evidence="1" type="ORF">RMAR0315_LOCUS5029</name>
</gene>
<evidence type="ECO:0000313" key="1">
    <source>
        <dbReference type="EMBL" id="CAD8395044.1"/>
    </source>
</evidence>
<proteinExistence type="predicted"/>
<sequence>MQEPEAELSFEELIESLAERLQDVTEPNAVDLRLEELHEVTRRLQERLDEEEVHLLEDDYSAKSRTRTQRGTTVKRHFVIEFFLSVYRLIEALLQELVGKRQMEEDADEDMGIQASQLRSFARHDSFITQKLFWERIDDVKGDVNVASNANADIESFAMLRSSHQSKSHRRRLSWLRGDANFLGSTELSHAPVDGVWPTVTPKTSSQSEEFTF</sequence>
<accession>A0A7S0BIQ7</accession>
<organism evidence="1">
    <name type="scientific">Rhodosorus marinus</name>
    <dbReference type="NCBI Taxonomy" id="101924"/>
    <lineage>
        <taxon>Eukaryota</taxon>
        <taxon>Rhodophyta</taxon>
        <taxon>Stylonematophyceae</taxon>
        <taxon>Stylonematales</taxon>
        <taxon>Stylonemataceae</taxon>
        <taxon>Rhodosorus</taxon>
    </lineage>
</organism>
<dbReference type="EMBL" id="HBEK01009110">
    <property type="protein sequence ID" value="CAD8395044.1"/>
    <property type="molecule type" value="Transcribed_RNA"/>
</dbReference>
<name>A0A7S0BIQ7_9RHOD</name>